<feature type="compositionally biased region" description="Gly residues" evidence="4">
    <location>
        <begin position="37"/>
        <end position="46"/>
    </location>
</feature>
<evidence type="ECO:0000256" key="1">
    <source>
        <dbReference type="ARBA" id="ARBA00022448"/>
    </source>
</evidence>
<dbReference type="RefSeq" id="WP_235056295.1">
    <property type="nucleotide sequence ID" value="NZ_JAKFHA010000025.1"/>
</dbReference>
<keyword evidence="7" id="KW-1185">Reference proteome</keyword>
<dbReference type="GO" id="GO:0022857">
    <property type="term" value="F:transmembrane transporter activity"/>
    <property type="evidence" value="ECO:0007669"/>
    <property type="project" value="TreeGrafter"/>
</dbReference>
<feature type="compositionally biased region" description="Low complexity" evidence="4">
    <location>
        <begin position="22"/>
        <end position="35"/>
    </location>
</feature>
<dbReference type="Pfam" id="PF00005">
    <property type="entry name" value="ABC_tran"/>
    <property type="match status" value="1"/>
</dbReference>
<evidence type="ECO:0000256" key="2">
    <source>
        <dbReference type="ARBA" id="ARBA00022741"/>
    </source>
</evidence>
<dbReference type="AlphaFoldDB" id="A0AA41Q4Z6"/>
<evidence type="ECO:0000256" key="4">
    <source>
        <dbReference type="SAM" id="MobiDB-lite"/>
    </source>
</evidence>
<evidence type="ECO:0000259" key="5">
    <source>
        <dbReference type="PROSITE" id="PS50893"/>
    </source>
</evidence>
<dbReference type="GO" id="GO:0005886">
    <property type="term" value="C:plasma membrane"/>
    <property type="evidence" value="ECO:0007669"/>
    <property type="project" value="TreeGrafter"/>
</dbReference>
<dbReference type="InterPro" id="IPR027417">
    <property type="entry name" value="P-loop_NTPase"/>
</dbReference>
<feature type="compositionally biased region" description="Low complexity" evidence="4">
    <location>
        <begin position="1"/>
        <end position="11"/>
    </location>
</feature>
<feature type="region of interest" description="Disordered" evidence="4">
    <location>
        <begin position="1"/>
        <end position="51"/>
    </location>
</feature>
<keyword evidence="3 6" id="KW-0067">ATP-binding</keyword>
<dbReference type="SUPFAM" id="SSF52540">
    <property type="entry name" value="P-loop containing nucleoside triphosphate hydrolases"/>
    <property type="match status" value="1"/>
</dbReference>
<dbReference type="PANTHER" id="PTHR24220:SF86">
    <property type="entry name" value="ABC TRANSPORTER ABCH.1"/>
    <property type="match status" value="1"/>
</dbReference>
<protein>
    <submittedName>
        <fullName evidence="6">ABC transporter ATP-binding protein</fullName>
    </submittedName>
</protein>
<dbReference type="EMBL" id="JAKFHA010000025">
    <property type="protein sequence ID" value="MCF2531648.1"/>
    <property type="molecule type" value="Genomic_DNA"/>
</dbReference>
<evidence type="ECO:0000256" key="3">
    <source>
        <dbReference type="ARBA" id="ARBA00022840"/>
    </source>
</evidence>
<dbReference type="GO" id="GO:0098796">
    <property type="term" value="C:membrane protein complex"/>
    <property type="evidence" value="ECO:0007669"/>
    <property type="project" value="UniProtKB-ARBA"/>
</dbReference>
<gene>
    <name evidence="6" type="ORF">LZ495_31135</name>
</gene>
<dbReference type="InterPro" id="IPR003593">
    <property type="entry name" value="AAA+_ATPase"/>
</dbReference>
<proteinExistence type="predicted"/>
<accession>A0AA41Q4Z6</accession>
<name>A0AA41Q4Z6_9ACTN</name>
<feature type="domain" description="ABC transporter" evidence="5">
    <location>
        <begin position="52"/>
        <end position="275"/>
    </location>
</feature>
<dbReference type="CDD" id="cd03255">
    <property type="entry name" value="ABC_MJ0796_LolCDE_FtsE"/>
    <property type="match status" value="1"/>
</dbReference>
<reference evidence="6" key="1">
    <citation type="submission" date="2022-01" db="EMBL/GenBank/DDBJ databases">
        <title>Genome-Based Taxonomic Classification of the Phylum Actinobacteria.</title>
        <authorList>
            <person name="Gao Y."/>
        </authorList>
    </citation>
    <scope>NUCLEOTIDE SEQUENCE</scope>
    <source>
        <strain evidence="6">KLBMP 8922</strain>
    </source>
</reference>
<organism evidence="6 7">
    <name type="scientific">Yinghuangia soli</name>
    <dbReference type="NCBI Taxonomy" id="2908204"/>
    <lineage>
        <taxon>Bacteria</taxon>
        <taxon>Bacillati</taxon>
        <taxon>Actinomycetota</taxon>
        <taxon>Actinomycetes</taxon>
        <taxon>Kitasatosporales</taxon>
        <taxon>Streptomycetaceae</taxon>
        <taxon>Yinghuangia</taxon>
    </lineage>
</organism>
<dbReference type="GO" id="GO:0016887">
    <property type="term" value="F:ATP hydrolysis activity"/>
    <property type="evidence" value="ECO:0007669"/>
    <property type="project" value="InterPro"/>
</dbReference>
<dbReference type="PANTHER" id="PTHR24220">
    <property type="entry name" value="IMPORT ATP-BINDING PROTEIN"/>
    <property type="match status" value="1"/>
</dbReference>
<sequence length="275" mass="28666">MTAPDAYPGAAGDRRPGPPAIPGQAAAPASTAPGFPGVPGGHGGLEPPGEVITLQGAGKTYPGGLTALDNADLTIREGELVAIVGPSGSGKSTLLNLMGTLDRPSSGRVEVLGHDVATLSDRRLSAVRARWIGFVFQQFFLSPHLSALDNVATGLLYHGIGHSRRRERAAEALTRVGLGHRLDHKPHELSGGERQRTAIARAVVSRPRIVLADEPTGALDSTSGAAVVQLLRDLNAQGTTIAVITHDRQLADSLPRRVRILDGRIQEDDMAGTAA</sequence>
<dbReference type="PROSITE" id="PS50893">
    <property type="entry name" value="ABC_TRANSPORTER_2"/>
    <property type="match status" value="1"/>
</dbReference>
<dbReference type="Gene3D" id="3.40.50.300">
    <property type="entry name" value="P-loop containing nucleotide triphosphate hydrolases"/>
    <property type="match status" value="1"/>
</dbReference>
<keyword evidence="2" id="KW-0547">Nucleotide-binding</keyword>
<dbReference type="Proteomes" id="UP001165378">
    <property type="component" value="Unassembled WGS sequence"/>
</dbReference>
<dbReference type="GO" id="GO:0005524">
    <property type="term" value="F:ATP binding"/>
    <property type="evidence" value="ECO:0007669"/>
    <property type="project" value="UniProtKB-KW"/>
</dbReference>
<dbReference type="FunFam" id="3.40.50.300:FF:000032">
    <property type="entry name" value="Export ABC transporter ATP-binding protein"/>
    <property type="match status" value="1"/>
</dbReference>
<dbReference type="InterPro" id="IPR003439">
    <property type="entry name" value="ABC_transporter-like_ATP-bd"/>
</dbReference>
<dbReference type="InterPro" id="IPR015854">
    <property type="entry name" value="ABC_transpr_LolD-like"/>
</dbReference>
<keyword evidence="1" id="KW-0813">Transport</keyword>
<dbReference type="InterPro" id="IPR017911">
    <property type="entry name" value="MacB-like_ATP-bd"/>
</dbReference>
<evidence type="ECO:0000313" key="6">
    <source>
        <dbReference type="EMBL" id="MCF2531648.1"/>
    </source>
</evidence>
<dbReference type="SMART" id="SM00382">
    <property type="entry name" value="AAA"/>
    <property type="match status" value="1"/>
</dbReference>
<comment type="caution">
    <text evidence="6">The sequence shown here is derived from an EMBL/GenBank/DDBJ whole genome shotgun (WGS) entry which is preliminary data.</text>
</comment>
<evidence type="ECO:0000313" key="7">
    <source>
        <dbReference type="Proteomes" id="UP001165378"/>
    </source>
</evidence>